<dbReference type="PANTHER" id="PTHR24412:SF489">
    <property type="entry name" value="RING FINGER DOMAIN AND KELCH REPEAT-CONTAINING PROTEIN DDB_G0271372"/>
    <property type="match status" value="1"/>
</dbReference>
<dbReference type="SUPFAM" id="SSF117281">
    <property type="entry name" value="Kelch motif"/>
    <property type="match status" value="1"/>
</dbReference>
<keyword evidence="2" id="KW-0677">Repeat</keyword>
<dbReference type="InterPro" id="IPR006652">
    <property type="entry name" value="Kelch_1"/>
</dbReference>
<organism evidence="3 4">
    <name type="scientific">Kipferlia bialata</name>
    <dbReference type="NCBI Taxonomy" id="797122"/>
    <lineage>
        <taxon>Eukaryota</taxon>
        <taxon>Metamonada</taxon>
        <taxon>Carpediemonas-like organisms</taxon>
        <taxon>Kipferlia</taxon>
    </lineage>
</organism>
<dbReference type="AlphaFoldDB" id="A0A391NUE0"/>
<protein>
    <recommendedName>
        <fullName evidence="5">Kelch-type beta propeller</fullName>
    </recommendedName>
</protein>
<evidence type="ECO:0000256" key="1">
    <source>
        <dbReference type="ARBA" id="ARBA00022441"/>
    </source>
</evidence>
<dbReference type="EMBL" id="BDIP01001547">
    <property type="protein sequence ID" value="GCA62848.1"/>
    <property type="molecule type" value="Genomic_DNA"/>
</dbReference>
<dbReference type="Proteomes" id="UP000265618">
    <property type="component" value="Unassembled WGS sequence"/>
</dbReference>
<gene>
    <name evidence="3" type="ORF">KIPB_006158</name>
</gene>
<dbReference type="SMART" id="SM00612">
    <property type="entry name" value="Kelch"/>
    <property type="match status" value="3"/>
</dbReference>
<proteinExistence type="predicted"/>
<evidence type="ECO:0008006" key="5">
    <source>
        <dbReference type="Google" id="ProtNLM"/>
    </source>
</evidence>
<sequence length="429" mass="46624">MFKFRLSHVGHRGNRSGMAYIGGLTAEGDIDPYSETLGRVIIVGENSQTSSDNCVIATLDAETGSMSHRAIPCPVPALRLSTATRVGEWVFVFGGNPGSVDTLYRFDIATEKWTQVQKRGVWPKGRWGQGAFSLGGKLFIAAGCDGSKISSAWVFDPQGETWTQLPDYPVGLQRPAVCTVGDRVHLIGGSAPTTHCTYSEAGGWHKEADLPFRVYGAGAVAVGSNIHVMGGNGHSNQVHVYDTVTKRWEESGTLPVSFSYGSACYTTPSSVIIHSEKQLIIGESEELKQKPERERLAQEERDRVAAQLAEAERQRVYQEQVSLLHSLVTDLGCDVEGVASLTPEECRHHILCTVAAREVDRRKTELCPRFSAFDPSSLPPLRTLISDAKAFDADALSTALANLSEYLPLAERIDPQVLSLTPLSLSVLP</sequence>
<keyword evidence="4" id="KW-1185">Reference proteome</keyword>
<reference evidence="3 4" key="1">
    <citation type="journal article" date="2018" name="PLoS ONE">
        <title>The draft genome of Kipferlia bialata reveals reductive genome evolution in fornicate parasites.</title>
        <authorList>
            <person name="Tanifuji G."/>
            <person name="Takabayashi S."/>
            <person name="Kume K."/>
            <person name="Takagi M."/>
            <person name="Nakayama T."/>
            <person name="Kamikawa R."/>
            <person name="Inagaki Y."/>
            <person name="Hashimoto T."/>
        </authorList>
    </citation>
    <scope>NUCLEOTIDE SEQUENCE [LARGE SCALE GENOMIC DNA]</scope>
    <source>
        <strain evidence="3">NY0173</strain>
    </source>
</reference>
<evidence type="ECO:0000256" key="2">
    <source>
        <dbReference type="ARBA" id="ARBA00022737"/>
    </source>
</evidence>
<dbReference type="OrthoDB" id="10251809at2759"/>
<comment type="caution">
    <text evidence="3">The sequence shown here is derived from an EMBL/GenBank/DDBJ whole genome shotgun (WGS) entry which is preliminary data.</text>
</comment>
<keyword evidence="1" id="KW-0880">Kelch repeat</keyword>
<dbReference type="Pfam" id="PF24681">
    <property type="entry name" value="Kelch_KLHDC2_KLHL20_DRC7"/>
    <property type="match status" value="1"/>
</dbReference>
<accession>A0A391NUE0</accession>
<dbReference type="InterPro" id="IPR015915">
    <property type="entry name" value="Kelch-typ_b-propeller"/>
</dbReference>
<dbReference type="Gene3D" id="2.120.10.80">
    <property type="entry name" value="Kelch-type beta propeller"/>
    <property type="match status" value="2"/>
</dbReference>
<evidence type="ECO:0000313" key="3">
    <source>
        <dbReference type="EMBL" id="GCA62848.1"/>
    </source>
</evidence>
<dbReference type="PANTHER" id="PTHR24412">
    <property type="entry name" value="KELCH PROTEIN"/>
    <property type="match status" value="1"/>
</dbReference>
<evidence type="ECO:0000313" key="4">
    <source>
        <dbReference type="Proteomes" id="UP000265618"/>
    </source>
</evidence>
<name>A0A391NUE0_9EUKA</name>